<comment type="caution">
    <text evidence="1">The sequence shown here is derived from an EMBL/GenBank/DDBJ whole genome shotgun (WGS) entry which is preliminary data.</text>
</comment>
<reference evidence="1 2" key="1">
    <citation type="journal article" date="2022" name="Hortic Res">
        <title>A haplotype resolved chromosomal level avocado genome allows analysis of novel avocado genes.</title>
        <authorList>
            <person name="Nath O."/>
            <person name="Fletcher S.J."/>
            <person name="Hayward A."/>
            <person name="Shaw L.M."/>
            <person name="Masouleh A.K."/>
            <person name="Furtado A."/>
            <person name="Henry R.J."/>
            <person name="Mitter N."/>
        </authorList>
    </citation>
    <scope>NUCLEOTIDE SEQUENCE [LARGE SCALE GENOMIC DNA]</scope>
    <source>
        <strain evidence="2">cv. Hass</strain>
    </source>
</reference>
<keyword evidence="2" id="KW-1185">Reference proteome</keyword>
<dbReference type="EMBL" id="CM056814">
    <property type="protein sequence ID" value="KAJ8626307.1"/>
    <property type="molecule type" value="Genomic_DNA"/>
</dbReference>
<accession>A0ACC2KYJ6</accession>
<organism evidence="1 2">
    <name type="scientific">Persea americana</name>
    <name type="common">Avocado</name>
    <dbReference type="NCBI Taxonomy" id="3435"/>
    <lineage>
        <taxon>Eukaryota</taxon>
        <taxon>Viridiplantae</taxon>
        <taxon>Streptophyta</taxon>
        <taxon>Embryophyta</taxon>
        <taxon>Tracheophyta</taxon>
        <taxon>Spermatophyta</taxon>
        <taxon>Magnoliopsida</taxon>
        <taxon>Magnoliidae</taxon>
        <taxon>Laurales</taxon>
        <taxon>Lauraceae</taxon>
        <taxon>Persea</taxon>
    </lineage>
</organism>
<name>A0ACC2KYJ6_PERAE</name>
<gene>
    <name evidence="1" type="ORF">MRB53_019614</name>
</gene>
<dbReference type="Proteomes" id="UP001234297">
    <property type="component" value="Chromosome 6"/>
</dbReference>
<evidence type="ECO:0000313" key="1">
    <source>
        <dbReference type="EMBL" id="KAJ8626307.1"/>
    </source>
</evidence>
<evidence type="ECO:0000313" key="2">
    <source>
        <dbReference type="Proteomes" id="UP001234297"/>
    </source>
</evidence>
<proteinExistence type="predicted"/>
<protein>
    <submittedName>
        <fullName evidence="1">Uncharacterized protein</fullName>
    </submittedName>
</protein>
<sequence length="203" mass="22481">MHHLLFSLPTSSLLRNDNLRPWHKKKSKNLTAGKSTTTSTHVTALDGIVNVNSLFTIAVFVGLSLTTPGQRSLENRNECDAGVDVEKWLLMLEVASFSFFLFSSLIALGLKLALNLLNSKDKEDAFRAHINSKLLKYGMMGSAVGSFMGCIFLMFSIVNVVQIRLGLLSCRSQHAVHAVAVLFAFVFPALVGYMWTCMYAFKK</sequence>